<feature type="region of interest" description="Disordered" evidence="1">
    <location>
        <begin position="1"/>
        <end position="44"/>
    </location>
</feature>
<feature type="compositionally biased region" description="Low complexity" evidence="1">
    <location>
        <begin position="20"/>
        <end position="42"/>
    </location>
</feature>
<feature type="region of interest" description="Disordered" evidence="1">
    <location>
        <begin position="91"/>
        <end position="112"/>
    </location>
</feature>
<gene>
    <name evidence="2" type="ORF">CHYS00102_LOCUS9899</name>
</gene>
<name>A0A7S1FRK2_9STRA</name>
<dbReference type="EMBL" id="HBFR01013600">
    <property type="protein sequence ID" value="CAD8882704.1"/>
    <property type="molecule type" value="Transcribed_RNA"/>
</dbReference>
<organism evidence="2">
    <name type="scientific">Corethron hystrix</name>
    <dbReference type="NCBI Taxonomy" id="216773"/>
    <lineage>
        <taxon>Eukaryota</taxon>
        <taxon>Sar</taxon>
        <taxon>Stramenopiles</taxon>
        <taxon>Ochrophyta</taxon>
        <taxon>Bacillariophyta</taxon>
        <taxon>Coscinodiscophyceae</taxon>
        <taxon>Corethrophycidae</taxon>
        <taxon>Corethrales</taxon>
        <taxon>Corethraceae</taxon>
        <taxon>Corethron</taxon>
    </lineage>
</organism>
<sequence length="770" mass="85782">MTNLVFTDREGRSSPPTAVSLSSHCSQSSSGGYSSASGSHSSQNLISPPALPLFAVHDVGAHYDDDYEGDVMLERGNDGYIDTEERLSKDRFRLPSSSSSSSAVSTPRPGLGDDCGRLGALRGTFFSRGTLLYRLLASMPATSPAAEISSSLLLACKSYDTDVFSQWYTWMRLMTTEKSSSEEIPNDSVMHQQDLEHKRQNVPIRASPSHNLTAKKMEMVLHLAIEFERPIDEIRTIVQRAPVTTRCKMVVVTPCNIAATVTKVSSLGKREGSSFVSLLLARSHDESTKNTPALPSMELCRYLLPLHVLSHQWHMIGHVASTRYAEEVLLTLLDEYVAACTCGEGNIDIKRGSEFEMAPSTGKDRRPEIIRSVSTKNDPKAAEAFPFLRCLREGTKVLHWYLKHDKKVVNVTSDDNDPVVAECKIRWALHMLSVTLRHPSVQSERFSMLLRPMQRSSADLIIEAAADVPHLLSTIFMAGESLASWAVGTLLIRRLLLEPIAVRDAGEWAWRCVCQPIKRDLYLPHLHFLQELSHISLENTLLQHFGQNGNGNPNHDSGACCSGLLPATLESALYHSYAQKIVILRQTVGAPCNAVAACASLSRCTQIRLLTNSNPALDLLRAARCRQFTRFLALAIPPVELVVLVSLIGTCAEGGDLYRYWVFFFLRNVLVGWIMRCLGCGQVLCIRTGWLRINWVALALLHFTHHLQQKGLTMDVEVEGDVLEATMLLCDTLLRLQTVAILKSYCRRLASLNKVNHFIYSWWNPLRKRC</sequence>
<dbReference type="AlphaFoldDB" id="A0A7S1FRK2"/>
<evidence type="ECO:0000256" key="1">
    <source>
        <dbReference type="SAM" id="MobiDB-lite"/>
    </source>
</evidence>
<evidence type="ECO:0000313" key="2">
    <source>
        <dbReference type="EMBL" id="CAD8882704.1"/>
    </source>
</evidence>
<reference evidence="2" key="1">
    <citation type="submission" date="2021-01" db="EMBL/GenBank/DDBJ databases">
        <authorList>
            <person name="Corre E."/>
            <person name="Pelletier E."/>
            <person name="Niang G."/>
            <person name="Scheremetjew M."/>
            <person name="Finn R."/>
            <person name="Kale V."/>
            <person name="Holt S."/>
            <person name="Cochrane G."/>
            <person name="Meng A."/>
            <person name="Brown T."/>
            <person name="Cohen L."/>
        </authorList>
    </citation>
    <scope>NUCLEOTIDE SEQUENCE</scope>
    <source>
        <strain evidence="2">308</strain>
    </source>
</reference>
<protein>
    <submittedName>
        <fullName evidence="2">Uncharacterized protein</fullName>
    </submittedName>
</protein>
<accession>A0A7S1FRK2</accession>
<proteinExistence type="predicted"/>